<evidence type="ECO:0000313" key="2">
    <source>
        <dbReference type="Proteomes" id="UP000426235"/>
    </source>
</evidence>
<accession>A0A6I6GTK8</accession>
<name>A0A6I6GTK8_9PSED</name>
<proteinExistence type="predicted"/>
<evidence type="ECO:0000313" key="1">
    <source>
        <dbReference type="EMBL" id="QGW77843.1"/>
    </source>
</evidence>
<gene>
    <name evidence="1" type="ORF">GPJ81_14500</name>
</gene>
<protein>
    <submittedName>
        <fullName evidence="1">Uncharacterized protein</fullName>
    </submittedName>
</protein>
<dbReference type="AlphaFoldDB" id="A0A6I6GTK8"/>
<reference evidence="1" key="1">
    <citation type="submission" date="2019-12" db="EMBL/GenBank/DDBJ databases">
        <title>Hybrid Genome Assemblies of two High G+C Isolates from Undergraduate Microbiology Courses.</title>
        <authorList>
            <person name="Ne Ville C.J."/>
            <person name="Enright D."/>
            <person name="Hernandez I."/>
            <person name="Dodsworth J."/>
            <person name="Orwin P.M."/>
        </authorList>
    </citation>
    <scope>NUCLEOTIDE SEQUENCE [LARGE SCALE GENOMIC DNA]</scope>
    <source>
        <strain evidence="1">Neo</strain>
    </source>
</reference>
<organism evidence="1 2">
    <name type="scientific">Pseudomonas alkylphenolica</name>
    <dbReference type="NCBI Taxonomy" id="237609"/>
    <lineage>
        <taxon>Bacteria</taxon>
        <taxon>Pseudomonadati</taxon>
        <taxon>Pseudomonadota</taxon>
        <taxon>Gammaproteobacteria</taxon>
        <taxon>Pseudomonadales</taxon>
        <taxon>Pseudomonadaceae</taxon>
        <taxon>Pseudomonas</taxon>
    </lineage>
</organism>
<dbReference type="EMBL" id="CP046621">
    <property type="protein sequence ID" value="QGW77843.1"/>
    <property type="molecule type" value="Genomic_DNA"/>
</dbReference>
<sequence>MTIANELGQNTQAIVGLRNLILDPGEVPNGTNANIPQYHGKAIGDLITFTWQSAAGPSFTTTIPVNAGNVGAPIPVRIAYDPYIIGNVDISVSVSYEVKRKDGPDAKSQPLSFLIQWQRGKEDFQGIAPTELRVGQNLTTPLGTVVRLLSQGGGDKVCKIENGLLRLTSSSRVRLTIPFPAKTLKAYTISSVDRLGVAKISYYNASSHLETLQVAREQVAVTTYTAPEGEMIHYIEVDGVQAGQGYVLINELAWELK</sequence>
<dbReference type="Proteomes" id="UP000426235">
    <property type="component" value="Chromosome"/>
</dbReference>
<keyword evidence="2" id="KW-1185">Reference proteome</keyword>
<dbReference type="RefSeq" id="WP_157192811.1">
    <property type="nucleotide sequence ID" value="NZ_CP046621.1"/>
</dbReference>